<dbReference type="InterPro" id="IPR011527">
    <property type="entry name" value="ABC1_TM_dom"/>
</dbReference>
<keyword evidence="3 4" id="KW-0472">Membrane</keyword>
<feature type="transmembrane region" description="Helical" evidence="4">
    <location>
        <begin position="157"/>
        <end position="180"/>
    </location>
</feature>
<keyword evidence="2 4" id="KW-1133">Transmembrane helix</keyword>
<dbReference type="Gene3D" id="1.20.1560.10">
    <property type="entry name" value="ABC transporter type 1, transmembrane domain"/>
    <property type="match status" value="1"/>
</dbReference>
<gene>
    <name evidence="6" type="ORF">METZ01_LOCUS399600</name>
</gene>
<evidence type="ECO:0000256" key="2">
    <source>
        <dbReference type="ARBA" id="ARBA00022989"/>
    </source>
</evidence>
<name>A0A382VJM9_9ZZZZ</name>
<evidence type="ECO:0000259" key="5">
    <source>
        <dbReference type="PROSITE" id="PS50929"/>
    </source>
</evidence>
<dbReference type="InterPro" id="IPR036640">
    <property type="entry name" value="ABC1_TM_sf"/>
</dbReference>
<dbReference type="EMBL" id="UINC01152521">
    <property type="protein sequence ID" value="SVD46746.1"/>
    <property type="molecule type" value="Genomic_DNA"/>
</dbReference>
<organism evidence="6">
    <name type="scientific">marine metagenome</name>
    <dbReference type="NCBI Taxonomy" id="408172"/>
    <lineage>
        <taxon>unclassified sequences</taxon>
        <taxon>metagenomes</taxon>
        <taxon>ecological metagenomes</taxon>
    </lineage>
</organism>
<proteinExistence type="predicted"/>
<protein>
    <recommendedName>
        <fullName evidence="5">ABC transmembrane type-1 domain-containing protein</fullName>
    </recommendedName>
</protein>
<dbReference type="SUPFAM" id="SSF90123">
    <property type="entry name" value="ABC transporter transmembrane region"/>
    <property type="match status" value="1"/>
</dbReference>
<dbReference type="GO" id="GO:0140359">
    <property type="term" value="F:ABC-type transporter activity"/>
    <property type="evidence" value="ECO:0007669"/>
    <property type="project" value="InterPro"/>
</dbReference>
<feature type="domain" description="ABC transmembrane type-1" evidence="5">
    <location>
        <begin position="25"/>
        <end position="183"/>
    </location>
</feature>
<sequence length="183" mass="21204">MKSKSLNYGNDLLTEIFFINYKRFILIIFLMVLTGAIQATSVLGIMPIVDVLLNQDPNQYNEVTKTITNQFVKYNLPVNIVSLGVFYLLLIVFRSSIQYLQQYVTARTIFREMKRMMLEEFKAFLNASWSFFQNKEYGTLANSVITETHKAIMGFEALARMIASFITLFCYLALLLLISWQLT</sequence>
<keyword evidence="1 4" id="KW-0812">Transmembrane</keyword>
<reference evidence="6" key="1">
    <citation type="submission" date="2018-05" db="EMBL/GenBank/DDBJ databases">
        <authorList>
            <person name="Lanie J.A."/>
            <person name="Ng W.-L."/>
            <person name="Kazmierczak K.M."/>
            <person name="Andrzejewski T.M."/>
            <person name="Davidsen T.M."/>
            <person name="Wayne K.J."/>
            <person name="Tettelin H."/>
            <person name="Glass J.I."/>
            <person name="Rusch D."/>
            <person name="Podicherti R."/>
            <person name="Tsui H.-C.T."/>
            <person name="Winkler M.E."/>
        </authorList>
    </citation>
    <scope>NUCLEOTIDE SEQUENCE</scope>
</reference>
<accession>A0A382VJM9</accession>
<dbReference type="Pfam" id="PF00664">
    <property type="entry name" value="ABC_membrane"/>
    <property type="match status" value="1"/>
</dbReference>
<feature type="transmembrane region" description="Helical" evidence="4">
    <location>
        <begin position="74"/>
        <end position="93"/>
    </location>
</feature>
<evidence type="ECO:0000256" key="3">
    <source>
        <dbReference type="ARBA" id="ARBA00023136"/>
    </source>
</evidence>
<dbReference type="PROSITE" id="PS50929">
    <property type="entry name" value="ABC_TM1F"/>
    <property type="match status" value="1"/>
</dbReference>
<feature type="transmembrane region" description="Helical" evidence="4">
    <location>
        <begin position="24"/>
        <end position="49"/>
    </location>
</feature>
<feature type="non-terminal residue" evidence="6">
    <location>
        <position position="183"/>
    </location>
</feature>
<dbReference type="GO" id="GO:0016020">
    <property type="term" value="C:membrane"/>
    <property type="evidence" value="ECO:0007669"/>
    <property type="project" value="InterPro"/>
</dbReference>
<evidence type="ECO:0000256" key="4">
    <source>
        <dbReference type="SAM" id="Phobius"/>
    </source>
</evidence>
<evidence type="ECO:0000256" key="1">
    <source>
        <dbReference type="ARBA" id="ARBA00022692"/>
    </source>
</evidence>
<evidence type="ECO:0000313" key="6">
    <source>
        <dbReference type="EMBL" id="SVD46746.1"/>
    </source>
</evidence>
<dbReference type="AlphaFoldDB" id="A0A382VJM9"/>
<dbReference type="GO" id="GO:0005524">
    <property type="term" value="F:ATP binding"/>
    <property type="evidence" value="ECO:0007669"/>
    <property type="project" value="InterPro"/>
</dbReference>